<dbReference type="PANTHER" id="PTHR30244">
    <property type="entry name" value="TRANSAMINASE"/>
    <property type="match status" value="1"/>
</dbReference>
<dbReference type="OrthoDB" id="9804264at2"/>
<evidence type="ECO:0000313" key="4">
    <source>
        <dbReference type="EMBL" id="SCC04714.1"/>
    </source>
</evidence>
<reference evidence="5" key="1">
    <citation type="submission" date="2016-08" db="EMBL/GenBank/DDBJ databases">
        <authorList>
            <person name="Varghese N."/>
            <person name="Submissions Spin"/>
        </authorList>
    </citation>
    <scope>NUCLEOTIDE SEQUENCE [LARGE SCALE GENOMIC DNA]</scope>
    <source>
        <strain evidence="5">REICA_082</strain>
    </source>
</reference>
<dbReference type="GO" id="GO:0000271">
    <property type="term" value="P:polysaccharide biosynthetic process"/>
    <property type="evidence" value="ECO:0007669"/>
    <property type="project" value="TreeGrafter"/>
</dbReference>
<keyword evidence="1 3" id="KW-0663">Pyridoxal phosphate</keyword>
<proteinExistence type="inferred from homology"/>
<keyword evidence="5" id="KW-1185">Reference proteome</keyword>
<name>A0A1C4BD71_9ENTR</name>
<dbReference type="EMBL" id="FMAY01000004">
    <property type="protein sequence ID" value="SCC04714.1"/>
    <property type="molecule type" value="Genomic_DNA"/>
</dbReference>
<dbReference type="Gene3D" id="3.40.640.10">
    <property type="entry name" value="Type I PLP-dependent aspartate aminotransferase-like (Major domain)"/>
    <property type="match status" value="1"/>
</dbReference>
<dbReference type="Pfam" id="PF01041">
    <property type="entry name" value="DegT_DnrJ_EryC1"/>
    <property type="match status" value="1"/>
</dbReference>
<dbReference type="RefSeq" id="WP_061496779.1">
    <property type="nucleotide sequence ID" value="NZ_CP115659.1"/>
</dbReference>
<accession>A0A1C4BD71</accession>
<evidence type="ECO:0000256" key="1">
    <source>
        <dbReference type="ARBA" id="ARBA00022898"/>
    </source>
</evidence>
<comment type="similarity">
    <text evidence="2 3">Belongs to the DegT/DnrJ/EryC1 family.</text>
</comment>
<dbReference type="Proteomes" id="UP000198975">
    <property type="component" value="Unassembled WGS sequence"/>
</dbReference>
<dbReference type="Gene3D" id="3.90.1150.10">
    <property type="entry name" value="Aspartate Aminotransferase, domain 1"/>
    <property type="match status" value="1"/>
</dbReference>
<gene>
    <name evidence="4" type="ORF">GA0061071_104337</name>
</gene>
<evidence type="ECO:0000313" key="5">
    <source>
        <dbReference type="Proteomes" id="UP000198975"/>
    </source>
</evidence>
<dbReference type="CDD" id="cd00616">
    <property type="entry name" value="AHBA_syn"/>
    <property type="match status" value="1"/>
</dbReference>
<dbReference type="InterPro" id="IPR015422">
    <property type="entry name" value="PyrdxlP-dep_Trfase_small"/>
</dbReference>
<sequence length="437" mass="48620">MKTDFIMTPLAMPADGVVDHNLALDGDAPVIPKANRKTLFPNITKEDLFQMMISVQQSPQDVVAEFAEKYRQRVGAAYAIPTASGTSSLHLALIGAGVKPGDEVLVPAFTFIATAQAIVAAKAIPIFVDITPGTWCIDPAQLEKKLTPRTKAVMPVHVHGLPADLDALTEFCQRHNLALVEDASHAHSASWQGRHCGTFGDAAGQSLMADKNFPLGGEAGIAFFKERSSYQRACAFLEESGLDYSMSWVAAAFGISQLARLDYYDEIRQRNAQHLIAELATTRLFRGPAIPEGAKHSFNMFRININCDLPELAGIPEYKVKQALQQALNEEGVFAREWQNTLLPFHLPFQNQKGFGKGFPFFLAERKHYQHEDFPNAMKMLRSTLVLCRELRSPVEYEKLRSYVLAFKKVDRHLSRIAEIARHIDDVPPYEKDARLG</sequence>
<dbReference type="PANTHER" id="PTHR30244:SF34">
    <property type="entry name" value="DTDP-4-AMINO-4,6-DIDEOXYGALACTOSE TRANSAMINASE"/>
    <property type="match status" value="1"/>
</dbReference>
<dbReference type="InterPro" id="IPR015424">
    <property type="entry name" value="PyrdxlP-dep_Trfase"/>
</dbReference>
<dbReference type="InterPro" id="IPR015421">
    <property type="entry name" value="PyrdxlP-dep_Trfase_major"/>
</dbReference>
<dbReference type="GO" id="GO:0008483">
    <property type="term" value="F:transaminase activity"/>
    <property type="evidence" value="ECO:0007669"/>
    <property type="project" value="TreeGrafter"/>
</dbReference>
<evidence type="ECO:0000256" key="3">
    <source>
        <dbReference type="RuleBase" id="RU004508"/>
    </source>
</evidence>
<dbReference type="GO" id="GO:0030170">
    <property type="term" value="F:pyridoxal phosphate binding"/>
    <property type="evidence" value="ECO:0007669"/>
    <property type="project" value="TreeGrafter"/>
</dbReference>
<protein>
    <submittedName>
        <fullName evidence="4">dTDP-4-amino-4,6-dideoxygalactose transaminase</fullName>
    </submittedName>
</protein>
<evidence type="ECO:0000256" key="2">
    <source>
        <dbReference type="ARBA" id="ARBA00037999"/>
    </source>
</evidence>
<dbReference type="InterPro" id="IPR000653">
    <property type="entry name" value="DegT/StrS_aminotransferase"/>
</dbReference>
<dbReference type="AlphaFoldDB" id="A0A1C4BD71"/>
<dbReference type="SUPFAM" id="SSF53383">
    <property type="entry name" value="PLP-dependent transferases"/>
    <property type="match status" value="1"/>
</dbReference>
<organism evidence="4 5">
    <name type="scientific">Kosakonia oryzendophytica</name>
    <dbReference type="NCBI Taxonomy" id="1005665"/>
    <lineage>
        <taxon>Bacteria</taxon>
        <taxon>Pseudomonadati</taxon>
        <taxon>Pseudomonadota</taxon>
        <taxon>Gammaproteobacteria</taxon>
        <taxon>Enterobacterales</taxon>
        <taxon>Enterobacteriaceae</taxon>
        <taxon>Kosakonia</taxon>
    </lineage>
</organism>